<keyword evidence="5" id="KW-1185">Reference proteome</keyword>
<dbReference type="GO" id="GO:0033072">
    <property type="term" value="P:vancomycin biosynthetic process"/>
    <property type="evidence" value="ECO:0007669"/>
    <property type="project" value="UniProtKB-ARBA"/>
</dbReference>
<dbReference type="Pfam" id="PF06722">
    <property type="entry name" value="EryCIII-like_C"/>
    <property type="match status" value="1"/>
</dbReference>
<feature type="domain" description="Glycosyltransferase family 28 N-terminal" evidence="2">
    <location>
        <begin position="27"/>
        <end position="99"/>
    </location>
</feature>
<reference evidence="4 5" key="1">
    <citation type="submission" date="2018-12" db="EMBL/GenBank/DDBJ databases">
        <authorList>
            <person name="Toschakov S.V."/>
        </authorList>
    </citation>
    <scope>NUCLEOTIDE SEQUENCE [LARGE SCALE GENOMIC DNA]</scope>
    <source>
        <strain evidence="4 5">GM2012</strain>
    </source>
</reference>
<feature type="domain" description="Erythromycin biosynthesis protein CIII-like C-terminal" evidence="3">
    <location>
        <begin position="319"/>
        <end position="434"/>
    </location>
</feature>
<gene>
    <name evidence="4" type="ORF">TsocGM_13005</name>
</gene>
<dbReference type="GO" id="GO:0008194">
    <property type="term" value="F:UDP-glycosyltransferase activity"/>
    <property type="evidence" value="ECO:0007669"/>
    <property type="project" value="InterPro"/>
</dbReference>
<dbReference type="PANTHER" id="PTHR48050:SF13">
    <property type="entry name" value="STEROL 3-BETA-GLUCOSYLTRANSFERASE UGT80A2"/>
    <property type="match status" value="1"/>
</dbReference>
<dbReference type="PANTHER" id="PTHR48050">
    <property type="entry name" value="STEROL 3-BETA-GLUCOSYLTRANSFERASE"/>
    <property type="match status" value="1"/>
</dbReference>
<dbReference type="GO" id="GO:0016758">
    <property type="term" value="F:hexosyltransferase activity"/>
    <property type="evidence" value="ECO:0007669"/>
    <property type="project" value="InterPro"/>
</dbReference>
<evidence type="ECO:0000313" key="5">
    <source>
        <dbReference type="Proteomes" id="UP000280296"/>
    </source>
</evidence>
<proteinExistence type="predicted"/>
<dbReference type="SUPFAM" id="SSF53756">
    <property type="entry name" value="UDP-Glycosyltransferase/glycogen phosphorylase"/>
    <property type="match status" value="1"/>
</dbReference>
<dbReference type="InterPro" id="IPR050426">
    <property type="entry name" value="Glycosyltransferase_28"/>
</dbReference>
<evidence type="ECO:0000313" key="4">
    <source>
        <dbReference type="EMBL" id="RUL87292.1"/>
    </source>
</evidence>
<dbReference type="CDD" id="cd03784">
    <property type="entry name" value="GT1_Gtf-like"/>
    <property type="match status" value="1"/>
</dbReference>
<dbReference type="Pfam" id="PF03033">
    <property type="entry name" value="Glyco_transf_28"/>
    <property type="match status" value="1"/>
</dbReference>
<dbReference type="InterPro" id="IPR004276">
    <property type="entry name" value="GlycoTrans_28_N"/>
</dbReference>
<organism evidence="4 5">
    <name type="scientific">Tautonia sociabilis</name>
    <dbReference type="NCBI Taxonomy" id="2080755"/>
    <lineage>
        <taxon>Bacteria</taxon>
        <taxon>Pseudomonadati</taxon>
        <taxon>Planctomycetota</taxon>
        <taxon>Planctomycetia</taxon>
        <taxon>Isosphaerales</taxon>
        <taxon>Isosphaeraceae</taxon>
        <taxon>Tautonia</taxon>
    </lineage>
</organism>
<dbReference type="Proteomes" id="UP000280296">
    <property type="component" value="Unassembled WGS sequence"/>
</dbReference>
<dbReference type="Gene3D" id="3.40.50.2000">
    <property type="entry name" value="Glycogen Phosphorylase B"/>
    <property type="match status" value="2"/>
</dbReference>
<dbReference type="GO" id="GO:0005975">
    <property type="term" value="P:carbohydrate metabolic process"/>
    <property type="evidence" value="ECO:0007669"/>
    <property type="project" value="InterPro"/>
</dbReference>
<comment type="caution">
    <text evidence="4">The sequence shown here is derived from an EMBL/GenBank/DDBJ whole genome shotgun (WGS) entry which is preliminary data.</text>
</comment>
<evidence type="ECO:0000259" key="3">
    <source>
        <dbReference type="Pfam" id="PF06722"/>
    </source>
</evidence>
<dbReference type="InterPro" id="IPR010610">
    <property type="entry name" value="EryCIII-like_C"/>
</dbReference>
<protein>
    <submittedName>
        <fullName evidence="4">Glycosyltransferase</fullName>
    </submittedName>
</protein>
<dbReference type="EMBL" id="RYZH01000023">
    <property type="protein sequence ID" value="RUL87292.1"/>
    <property type="molecule type" value="Genomic_DNA"/>
</dbReference>
<dbReference type="InterPro" id="IPR002213">
    <property type="entry name" value="UDP_glucos_trans"/>
</dbReference>
<accession>A0A432MIV0</accession>
<dbReference type="OrthoDB" id="9805366at2"/>
<feature type="region of interest" description="Disordered" evidence="1">
    <location>
        <begin position="1"/>
        <end position="23"/>
    </location>
</feature>
<sequence>MNIGTGPQLDRLQDADQGAPRPSGKRILLATFGSLGDVHPYLAVARELKRRGHRPVIATSGYWREKVESEGIDFAAVRPDAPDPSTMHAFIARLFDPKRGPKVVIAELMMPALRASFADTRAAAEGADLLVSHPLTFTVRLVAEREGIPWASSVLAPLSFLSAHDPPTMPALPALARLRRLGPRFHRLLFRLARRAVEPWGRPWHRLRAELGLPRTAENPVLEGQHAPDLVLAMYSRLLGPPQPDWPANVAVTGFAFHDRDSAEDVTPEEIGRFLDAGPPPVAFTLGSSAVWSPGRFYDESLEAIRRVGCRAILLMGPRGANALPSRLPEGVAAFGYAPYSSLFPRCAAVVHQGGVGTTAQAMRSGRPMLVVPFGFDQFDNADRVRRLGIGQTLSRSRYTAGRAAEALRRLLGDPEISSRAAEVGAAVRDEDGPAAASDAIESLLSRLARR</sequence>
<evidence type="ECO:0000259" key="2">
    <source>
        <dbReference type="Pfam" id="PF03033"/>
    </source>
</evidence>
<dbReference type="AlphaFoldDB" id="A0A432MIV0"/>
<keyword evidence="4" id="KW-0808">Transferase</keyword>
<reference evidence="4 5" key="2">
    <citation type="submission" date="2019-01" db="EMBL/GenBank/DDBJ databases">
        <title>Tautonia sociabilis, a novel thermotolerant planctomycete of Isosphaeraceae family, isolated from a 4000 m deep subterranean habitat.</title>
        <authorList>
            <person name="Kovaleva O.L."/>
            <person name="Elcheninov A.G."/>
            <person name="Van Heerden E."/>
            <person name="Toshchakov S.V."/>
            <person name="Novikov A."/>
            <person name="Bonch-Osmolovskaya E.A."/>
            <person name="Kublanov I.V."/>
        </authorList>
    </citation>
    <scope>NUCLEOTIDE SEQUENCE [LARGE SCALE GENOMIC DNA]</scope>
    <source>
        <strain evidence="4 5">GM2012</strain>
    </source>
</reference>
<dbReference type="RefSeq" id="WP_126725805.1">
    <property type="nucleotide sequence ID" value="NZ_RYZH01000023.1"/>
</dbReference>
<name>A0A432MIV0_9BACT</name>
<evidence type="ECO:0000256" key="1">
    <source>
        <dbReference type="SAM" id="MobiDB-lite"/>
    </source>
</evidence>